<feature type="transmembrane region" description="Helical" evidence="4">
    <location>
        <begin position="179"/>
        <end position="198"/>
    </location>
</feature>
<dbReference type="InterPro" id="IPR018060">
    <property type="entry name" value="HTH_AraC"/>
</dbReference>
<feature type="transmembrane region" description="Helical" evidence="4">
    <location>
        <begin position="73"/>
        <end position="94"/>
    </location>
</feature>
<dbReference type="InterPro" id="IPR018062">
    <property type="entry name" value="HTH_AraC-typ_CS"/>
</dbReference>
<keyword evidence="4" id="KW-0812">Transmembrane</keyword>
<feature type="transmembrane region" description="Helical" evidence="4">
    <location>
        <begin position="151"/>
        <end position="173"/>
    </location>
</feature>
<evidence type="ECO:0000313" key="6">
    <source>
        <dbReference type="EMBL" id="VAW79941.1"/>
    </source>
</evidence>
<evidence type="ECO:0000256" key="4">
    <source>
        <dbReference type="SAM" id="Phobius"/>
    </source>
</evidence>
<dbReference type="PANTHER" id="PTHR43280:SF29">
    <property type="entry name" value="ARAC-FAMILY TRANSCRIPTIONAL REGULATOR"/>
    <property type="match status" value="1"/>
</dbReference>
<accession>A0A3B0YKK0</accession>
<dbReference type="SUPFAM" id="SSF46689">
    <property type="entry name" value="Homeodomain-like"/>
    <property type="match status" value="1"/>
</dbReference>
<dbReference type="PROSITE" id="PS01124">
    <property type="entry name" value="HTH_ARAC_FAMILY_2"/>
    <property type="match status" value="1"/>
</dbReference>
<dbReference type="PANTHER" id="PTHR43280">
    <property type="entry name" value="ARAC-FAMILY TRANSCRIPTIONAL REGULATOR"/>
    <property type="match status" value="1"/>
</dbReference>
<keyword evidence="1" id="KW-0805">Transcription regulation</keyword>
<protein>
    <recommendedName>
        <fullName evidence="5">HTH araC/xylS-type domain-containing protein</fullName>
    </recommendedName>
</protein>
<keyword evidence="2" id="KW-0238">DNA-binding</keyword>
<gene>
    <name evidence="6" type="ORF">MNBD_GAMMA12-2690</name>
</gene>
<name>A0A3B0YKK0_9ZZZZ</name>
<evidence type="ECO:0000256" key="2">
    <source>
        <dbReference type="ARBA" id="ARBA00023125"/>
    </source>
</evidence>
<feature type="transmembrane region" description="Helical" evidence="4">
    <location>
        <begin position="7"/>
        <end position="27"/>
    </location>
</feature>
<evidence type="ECO:0000256" key="1">
    <source>
        <dbReference type="ARBA" id="ARBA00023015"/>
    </source>
</evidence>
<dbReference type="InterPro" id="IPR009057">
    <property type="entry name" value="Homeodomain-like_sf"/>
</dbReference>
<organism evidence="6">
    <name type="scientific">hydrothermal vent metagenome</name>
    <dbReference type="NCBI Taxonomy" id="652676"/>
    <lineage>
        <taxon>unclassified sequences</taxon>
        <taxon>metagenomes</taxon>
        <taxon>ecological metagenomes</taxon>
    </lineage>
</organism>
<feature type="transmembrane region" description="Helical" evidence="4">
    <location>
        <begin position="33"/>
        <end position="53"/>
    </location>
</feature>
<evidence type="ECO:0000259" key="5">
    <source>
        <dbReference type="PROSITE" id="PS01124"/>
    </source>
</evidence>
<dbReference type="Pfam" id="PF12833">
    <property type="entry name" value="HTH_18"/>
    <property type="match status" value="1"/>
</dbReference>
<dbReference type="EMBL" id="UOFL01000185">
    <property type="protein sequence ID" value="VAW79941.1"/>
    <property type="molecule type" value="Genomic_DNA"/>
</dbReference>
<proteinExistence type="predicted"/>
<keyword evidence="4" id="KW-0472">Membrane</keyword>
<reference evidence="6" key="1">
    <citation type="submission" date="2018-06" db="EMBL/GenBank/DDBJ databases">
        <authorList>
            <person name="Zhirakovskaya E."/>
        </authorList>
    </citation>
    <scope>NUCLEOTIDE SEQUENCE</scope>
</reference>
<dbReference type="SMART" id="SM00342">
    <property type="entry name" value="HTH_ARAC"/>
    <property type="match status" value="1"/>
</dbReference>
<sequence>MQIISLLSTGFSIISAFILFIVYLLFFKGINKSWIAITSCALLLIGLSGLQLWHLEFLLSNADLMLKPGYRFFLFMVPATFYFFSRAILMPAQVTKPVQLLHLVPLLFNFIGQYEIAITLIFVVGTGYSFWFASLVYHLRAQRKRFRIEMFFFGFFSVVAVFVLILGASIPYIDHGHFYVFYANSIGLCYLLIMFALLSNPDLLREFDAVASLSYASTTLKGINIESRLQKLEKLMSSDKIFQDENINLAIVAKEMELGSHQMSELINVHYRMSFSSFIREQRVQQAKELLVSEPESSILSISMETGFKSQSNFYAAFKSLTKQSPGDYRKSMAQ</sequence>
<dbReference type="PROSITE" id="PS00041">
    <property type="entry name" value="HTH_ARAC_FAMILY_1"/>
    <property type="match status" value="1"/>
</dbReference>
<feature type="domain" description="HTH araC/xylS-type" evidence="5">
    <location>
        <begin position="230"/>
        <end position="332"/>
    </location>
</feature>
<keyword evidence="4" id="KW-1133">Transmembrane helix</keyword>
<dbReference type="GO" id="GO:0003700">
    <property type="term" value="F:DNA-binding transcription factor activity"/>
    <property type="evidence" value="ECO:0007669"/>
    <property type="project" value="InterPro"/>
</dbReference>
<evidence type="ECO:0000256" key="3">
    <source>
        <dbReference type="ARBA" id="ARBA00023163"/>
    </source>
</evidence>
<dbReference type="Gene3D" id="1.10.10.60">
    <property type="entry name" value="Homeodomain-like"/>
    <property type="match status" value="1"/>
</dbReference>
<feature type="transmembrane region" description="Helical" evidence="4">
    <location>
        <begin position="114"/>
        <end position="139"/>
    </location>
</feature>
<dbReference type="AlphaFoldDB" id="A0A3B0YKK0"/>
<keyword evidence="3" id="KW-0804">Transcription</keyword>
<dbReference type="GO" id="GO:0043565">
    <property type="term" value="F:sequence-specific DNA binding"/>
    <property type="evidence" value="ECO:0007669"/>
    <property type="project" value="InterPro"/>
</dbReference>